<dbReference type="PANTHER" id="PTHR43739">
    <property type="entry name" value="XYLOGLUCANASE (EUROFUNG)"/>
    <property type="match status" value="1"/>
</dbReference>
<sequence>MKMRISFLMGIALLLIIPKWSIAQAYIKAINPDRYNGNFREMAKQIDMFYDTATGSNKGGYKQWKRGEWFAMHHLDENGKLGNYVEKNIEIIDEINLAAEKNSRMASTGAWINIGHSSIPGSEAKMGRVNSVAFDPVNSAIIYVASAAGGIWKSTNNGDTWTNLTIDLPILGIADIVVSPAPNNNIVYALTGDLAGSGVNIYEHLSVGVIKSYNGGLSWTRTNLTVSLSQKLGGYKLLMHPTNPNILYAAMTDGIHRTLDGGSTWNNIAPVGSVNDIEFNLSNLNILYYTKINDNNFNKINLTTLAISSIGISTFLNIDRMEIAVTPDNPNAVYLLAGPGYLFFGANLFNGLFYSGNSGTSFVQRSISCNDNGDLFNSGSSFSYYANTIYVDPFEENYVIVGGLNLFNSINGGVTLNQITFNSIHSDQHNIKRNPLNGDLWLCNDGGVYRSTNSGNTWENKSNGLAINEYYRLSGTNNVEDRLLGGTQDNGHFLRNAGGDFQFVMGGDGMDNYFNSLDNNIAYACSQNAGLQRSTNAGVSFNGSTLPNAGDKNFYPWISPIIQHPPFLNPQSGQWENTDVIYVYSLTGIMRSIDGATWTNIGPANIGQFSGSLCPSMTICRDVGGTILYVTNGNNFWRCSNPLDNAPSWTNAPLPINNTTYVSAIAVNPFNKNEVWATISGYQAGLKVFRTLNAGVSWSNVSFAIPNTPIYSIVFANNNNNPSGAVYVGTETGVYYKNDGLPNWVPFSNALPHVPVTDLQMNYVTNELKCSTYGRGIWKTSVYDNCPSSVHVNYEINQGQYNFEASTIIYAYENITGGIGTRVTMKAGDQIRLQNGFRANQDTYVRIAIGGCATGPLGLTGDGSDPQKGHK</sequence>
<dbReference type="NCBIfam" id="NF045639">
    <property type="entry name" value="GCX_COOH"/>
    <property type="match status" value="1"/>
</dbReference>
<dbReference type="Proteomes" id="UP000808337">
    <property type="component" value="Unassembled WGS sequence"/>
</dbReference>
<evidence type="ECO:0000313" key="1">
    <source>
        <dbReference type="EMBL" id="MBK9982521.1"/>
    </source>
</evidence>
<dbReference type="GO" id="GO:0010411">
    <property type="term" value="P:xyloglucan metabolic process"/>
    <property type="evidence" value="ECO:0007669"/>
    <property type="project" value="TreeGrafter"/>
</dbReference>
<reference evidence="1 2" key="1">
    <citation type="submission" date="2020-10" db="EMBL/GenBank/DDBJ databases">
        <title>Connecting structure to function with the recovery of over 1000 high-quality activated sludge metagenome-assembled genomes encoding full-length rRNA genes using long-read sequencing.</title>
        <authorList>
            <person name="Singleton C.M."/>
            <person name="Petriglieri F."/>
            <person name="Kristensen J.M."/>
            <person name="Kirkegaard R.H."/>
            <person name="Michaelsen T.Y."/>
            <person name="Andersen M.H."/>
            <person name="Karst S.M."/>
            <person name="Dueholm M.S."/>
            <person name="Nielsen P.H."/>
            <person name="Albertsen M."/>
        </authorList>
    </citation>
    <scope>NUCLEOTIDE SEQUENCE [LARGE SCALE GENOMIC DNA]</scope>
    <source>
        <strain evidence="1">Ribe_18-Q3-R11-54_MAXAC.273</strain>
    </source>
</reference>
<dbReference type="InterPro" id="IPR055015">
    <property type="entry name" value="GCX_COOH"/>
</dbReference>
<dbReference type="InterPro" id="IPR015943">
    <property type="entry name" value="WD40/YVTN_repeat-like_dom_sf"/>
</dbReference>
<organism evidence="1 2">
    <name type="scientific">Candidatus Opimibacter skivensis</name>
    <dbReference type="NCBI Taxonomy" id="2982028"/>
    <lineage>
        <taxon>Bacteria</taxon>
        <taxon>Pseudomonadati</taxon>
        <taxon>Bacteroidota</taxon>
        <taxon>Saprospiria</taxon>
        <taxon>Saprospirales</taxon>
        <taxon>Saprospiraceae</taxon>
        <taxon>Candidatus Opimibacter</taxon>
    </lineage>
</organism>
<proteinExistence type="predicted"/>
<gene>
    <name evidence="1" type="ORF">IPP15_08860</name>
</gene>
<dbReference type="PANTHER" id="PTHR43739:SF5">
    <property type="entry name" value="EXO-ALPHA-SIALIDASE"/>
    <property type="match status" value="1"/>
</dbReference>
<accession>A0A9D7SUW3</accession>
<evidence type="ECO:0008006" key="3">
    <source>
        <dbReference type="Google" id="ProtNLM"/>
    </source>
</evidence>
<dbReference type="SUPFAM" id="SSF110296">
    <property type="entry name" value="Oligoxyloglucan reducing end-specific cellobiohydrolase"/>
    <property type="match status" value="1"/>
</dbReference>
<evidence type="ECO:0000313" key="2">
    <source>
        <dbReference type="Proteomes" id="UP000808337"/>
    </source>
</evidence>
<dbReference type="InterPro" id="IPR036278">
    <property type="entry name" value="Sialidase_sf"/>
</dbReference>
<dbReference type="SUPFAM" id="SSF50939">
    <property type="entry name" value="Sialidases"/>
    <property type="match status" value="1"/>
</dbReference>
<dbReference type="InterPro" id="IPR052025">
    <property type="entry name" value="Xyloglucanase_GH74"/>
</dbReference>
<dbReference type="EMBL" id="JADKGY010000006">
    <property type="protein sequence ID" value="MBK9982521.1"/>
    <property type="molecule type" value="Genomic_DNA"/>
</dbReference>
<name>A0A9D7SUW3_9BACT</name>
<protein>
    <recommendedName>
        <fullName evidence="3">Sortilin N-terminal domain-containing protein</fullName>
    </recommendedName>
</protein>
<comment type="caution">
    <text evidence="1">The sequence shown here is derived from an EMBL/GenBank/DDBJ whole genome shotgun (WGS) entry which is preliminary data.</text>
</comment>
<dbReference type="AlphaFoldDB" id="A0A9D7SUW3"/>
<dbReference type="Gene3D" id="2.130.10.10">
    <property type="entry name" value="YVTN repeat-like/Quinoprotein amine dehydrogenase"/>
    <property type="match status" value="5"/>
</dbReference>